<sequence>MNINLIQGNFGKKEATDLVTNLIHAKIKFQENLITKEDSEEDIKMRENRIKQLQKDLYEARKYLENSKEPVSMNASIAF</sequence>
<gene>
    <name evidence="1" type="ordered locus">Emtol_1034</name>
</gene>
<protein>
    <submittedName>
        <fullName evidence="1">Uncharacterized protein</fullName>
    </submittedName>
</protein>
<organism evidence="1 2">
    <name type="scientific">Emticicia oligotrophica (strain DSM 17448 / CIP 109782 / MTCC 6937 / GPTSA100-15)</name>
    <dbReference type="NCBI Taxonomy" id="929562"/>
    <lineage>
        <taxon>Bacteria</taxon>
        <taxon>Pseudomonadati</taxon>
        <taxon>Bacteroidota</taxon>
        <taxon>Cytophagia</taxon>
        <taxon>Cytophagales</taxon>
        <taxon>Leadbetterellaceae</taxon>
        <taxon>Emticicia</taxon>
    </lineage>
</organism>
<keyword evidence="2" id="KW-1185">Reference proteome</keyword>
<proteinExistence type="predicted"/>
<dbReference type="RefSeq" id="WP_015027884.1">
    <property type="nucleotide sequence ID" value="NC_018748.1"/>
</dbReference>
<dbReference type="Proteomes" id="UP000002875">
    <property type="component" value="Chromosome"/>
</dbReference>
<reference evidence="1 2" key="1">
    <citation type="submission" date="2011-07" db="EMBL/GenBank/DDBJ databases">
        <title>The complete genome of chromosome of Emticicia oligotrophica DSM 17448.</title>
        <authorList>
            <consortium name="US DOE Joint Genome Institute (JGI-PGF)"/>
            <person name="Lucas S."/>
            <person name="Han J."/>
            <person name="Lapidus A."/>
            <person name="Bruce D."/>
            <person name="Goodwin L."/>
            <person name="Pitluck S."/>
            <person name="Peters L."/>
            <person name="Kyrpides N."/>
            <person name="Mavromatis K."/>
            <person name="Ivanova N."/>
            <person name="Ovchinnikova G."/>
            <person name="Teshima H."/>
            <person name="Detter J.C."/>
            <person name="Tapia R."/>
            <person name="Han C."/>
            <person name="Land M."/>
            <person name="Hauser L."/>
            <person name="Markowitz V."/>
            <person name="Cheng J.-F."/>
            <person name="Hugenholtz P."/>
            <person name="Woyke T."/>
            <person name="Wu D."/>
            <person name="Tindall B."/>
            <person name="Pomrenke H."/>
            <person name="Brambilla E."/>
            <person name="Klenk H.-P."/>
            <person name="Eisen J.A."/>
        </authorList>
    </citation>
    <scope>NUCLEOTIDE SEQUENCE [LARGE SCALE GENOMIC DNA]</scope>
    <source>
        <strain evidence="1 2">DSM 17448</strain>
    </source>
</reference>
<evidence type="ECO:0000313" key="1">
    <source>
        <dbReference type="EMBL" id="AFK02184.1"/>
    </source>
</evidence>
<name>A0ABM5MYE6_EMTOG</name>
<accession>A0ABM5MYE6</accession>
<evidence type="ECO:0000313" key="2">
    <source>
        <dbReference type="Proteomes" id="UP000002875"/>
    </source>
</evidence>
<dbReference type="EMBL" id="CP002961">
    <property type="protein sequence ID" value="AFK02184.1"/>
    <property type="molecule type" value="Genomic_DNA"/>
</dbReference>